<evidence type="ECO:0000313" key="2">
    <source>
        <dbReference type="Proteomes" id="UP000299102"/>
    </source>
</evidence>
<dbReference type="Proteomes" id="UP000299102">
    <property type="component" value="Unassembled WGS sequence"/>
</dbReference>
<gene>
    <name evidence="1" type="ORF">EVAR_28785_1</name>
</gene>
<accession>A0A4C1VFY6</accession>
<proteinExistence type="predicted"/>
<organism evidence="1 2">
    <name type="scientific">Eumeta variegata</name>
    <name type="common">Bagworm moth</name>
    <name type="synonym">Eumeta japonica</name>
    <dbReference type="NCBI Taxonomy" id="151549"/>
    <lineage>
        <taxon>Eukaryota</taxon>
        <taxon>Metazoa</taxon>
        <taxon>Ecdysozoa</taxon>
        <taxon>Arthropoda</taxon>
        <taxon>Hexapoda</taxon>
        <taxon>Insecta</taxon>
        <taxon>Pterygota</taxon>
        <taxon>Neoptera</taxon>
        <taxon>Endopterygota</taxon>
        <taxon>Lepidoptera</taxon>
        <taxon>Glossata</taxon>
        <taxon>Ditrysia</taxon>
        <taxon>Tineoidea</taxon>
        <taxon>Psychidae</taxon>
        <taxon>Oiketicinae</taxon>
        <taxon>Eumeta</taxon>
    </lineage>
</organism>
<keyword evidence="2" id="KW-1185">Reference proteome</keyword>
<name>A0A4C1VFY6_EUMVA</name>
<comment type="caution">
    <text evidence="1">The sequence shown here is derived from an EMBL/GenBank/DDBJ whole genome shotgun (WGS) entry which is preliminary data.</text>
</comment>
<reference evidence="1 2" key="1">
    <citation type="journal article" date="2019" name="Commun. Biol.">
        <title>The bagworm genome reveals a unique fibroin gene that provides high tensile strength.</title>
        <authorList>
            <person name="Kono N."/>
            <person name="Nakamura H."/>
            <person name="Ohtoshi R."/>
            <person name="Tomita M."/>
            <person name="Numata K."/>
            <person name="Arakawa K."/>
        </authorList>
    </citation>
    <scope>NUCLEOTIDE SEQUENCE [LARGE SCALE GENOMIC DNA]</scope>
</reference>
<protein>
    <submittedName>
        <fullName evidence="1">Uncharacterized protein</fullName>
    </submittedName>
</protein>
<dbReference type="EMBL" id="BGZK01000335">
    <property type="protein sequence ID" value="GBP37533.1"/>
    <property type="molecule type" value="Genomic_DNA"/>
</dbReference>
<dbReference type="AlphaFoldDB" id="A0A4C1VFY6"/>
<sequence length="117" mass="12545">MTTSGRLGLSPYWPTHGCGPLPANCDACAASPNAPPVPDAPIAATPAEESEVRVAFTARPTHERRSTCSRFVRSPGYTYIYTHTNGHPPAFLDFNLNLAIFLLLFKCAPGFALVDIA</sequence>
<evidence type="ECO:0000313" key="1">
    <source>
        <dbReference type="EMBL" id="GBP37533.1"/>
    </source>
</evidence>